<evidence type="ECO:0000313" key="2">
    <source>
        <dbReference type="Proteomes" id="UP000316988"/>
    </source>
</evidence>
<organism evidence="1 2">
    <name type="scientific">Aeromicrobium piscarium</name>
    <dbReference type="NCBI Taxonomy" id="2590901"/>
    <lineage>
        <taxon>Bacteria</taxon>
        <taxon>Bacillati</taxon>
        <taxon>Actinomycetota</taxon>
        <taxon>Actinomycetes</taxon>
        <taxon>Propionibacteriales</taxon>
        <taxon>Nocardioidaceae</taxon>
        <taxon>Aeromicrobium</taxon>
    </lineage>
</organism>
<dbReference type="InterPro" id="IPR029063">
    <property type="entry name" value="SAM-dependent_MTases_sf"/>
</dbReference>
<dbReference type="RefSeq" id="WP_143913778.1">
    <property type="nucleotide sequence ID" value="NZ_VLNT01000009.1"/>
</dbReference>
<dbReference type="GO" id="GO:0008168">
    <property type="term" value="F:methyltransferase activity"/>
    <property type="evidence" value="ECO:0007669"/>
    <property type="project" value="UniProtKB-KW"/>
</dbReference>
<accession>A0A554S7L9</accession>
<dbReference type="Gene3D" id="3.40.50.150">
    <property type="entry name" value="Vaccinia Virus protein VP39"/>
    <property type="match status" value="1"/>
</dbReference>
<dbReference type="Pfam" id="PF13578">
    <property type="entry name" value="Methyltransf_24"/>
    <property type="match status" value="1"/>
</dbReference>
<reference evidence="1 2" key="1">
    <citation type="submission" date="2019-07" db="EMBL/GenBank/DDBJ databases">
        <authorList>
            <person name="Zhao L.H."/>
        </authorList>
    </citation>
    <scope>NUCLEOTIDE SEQUENCE [LARGE SCALE GENOMIC DNA]</scope>
    <source>
        <strain evidence="1 2">Co35</strain>
    </source>
</reference>
<evidence type="ECO:0000313" key="1">
    <source>
        <dbReference type="EMBL" id="TSD62344.1"/>
    </source>
</evidence>
<dbReference type="AlphaFoldDB" id="A0A554S7L9"/>
<name>A0A554S7L9_9ACTN</name>
<dbReference type="EMBL" id="VLNT01000009">
    <property type="protein sequence ID" value="TSD62344.1"/>
    <property type="molecule type" value="Genomic_DNA"/>
</dbReference>
<proteinExistence type="predicted"/>
<gene>
    <name evidence="1" type="ORF">FNM00_11965</name>
</gene>
<keyword evidence="2" id="KW-1185">Reference proteome</keyword>
<keyword evidence="1" id="KW-0808">Transferase</keyword>
<keyword evidence="1" id="KW-0489">Methyltransferase</keyword>
<sequence>MKRSDIPGWFSWTDQQVFGHFLSHRAVEPFGDLVEIGAYLGKSAVLLGDHLRDDETFTVIDLFGEDAQTDEANERENAGSYRGLTRAKFEENYAHFHDRPPVIVQALSSTIVDHVAPSSARFLHIDGSHLYEHVATDAQSAQRLAKAGAVIAFDDYRSVHTPGTAAAIWEAAILKDLKIIALTPSKLYGTFDADAEQHRRHLETWLREFGRLNWEHQDLLGSTIVRIWPEPS</sequence>
<dbReference type="SUPFAM" id="SSF53335">
    <property type="entry name" value="S-adenosyl-L-methionine-dependent methyltransferases"/>
    <property type="match status" value="1"/>
</dbReference>
<dbReference type="GO" id="GO:0032259">
    <property type="term" value="P:methylation"/>
    <property type="evidence" value="ECO:0007669"/>
    <property type="project" value="UniProtKB-KW"/>
</dbReference>
<dbReference type="Proteomes" id="UP000316988">
    <property type="component" value="Unassembled WGS sequence"/>
</dbReference>
<dbReference type="OrthoDB" id="3346627at2"/>
<comment type="caution">
    <text evidence="1">The sequence shown here is derived from an EMBL/GenBank/DDBJ whole genome shotgun (WGS) entry which is preliminary data.</text>
</comment>
<protein>
    <submittedName>
        <fullName evidence="1">Class I SAM-dependent methyltransferase</fullName>
    </submittedName>
</protein>